<sequence length="597" mass="69165">MLPRIRVGRLRKAKEALVTRGTNSWEADSTDYELEYVDSIEYEYEEKENSRSSSRQDGQSSPLDSELEESFEILRNDRGLSSASSSMLDVNRHVAKSEDWEGEEEGEDAEKDGMEIEEINKALMIGDDDNSDNNGKDEDSVVVVVDASEKTQTQTQNRNENDEILESQRVRIEILGSSLEETNSRLSTGIASNRVKIKRLRSSLLEKTQMEEREKELAEMRKEREGLKEQIKEWEGRLEALEAMLETEREEREGLKEQIKEREERLQALEARGRSKEKKDEESSTNTTRTQLEERISFMEHDIAVKVSLINVLGGQLGDARKQADDHKVIIETKVESIQSLEQEMREIKIDLKEKNKKLESRRLEKRELEQQVDVLKKDVEKEKANSESCRVQLKLVGDEMSGLREKLGTAEENINKWMAASKMKDGELLAVKKRYQMLRREMELQGRALEVMTDRAREAEDRGTQYEIEVDSYVANMKKNWEAKVAMKSQEAENWRNKLVTVEAQLARQTQELKKLKEDVSGCERRCVRDRAERNELREKNQTQSRLTGYQQSYQRHSELVLFSSSAVRWLSNTVTSTGYDPDATDLRLAACRFNR</sequence>
<feature type="compositionally biased region" description="Low complexity" evidence="2">
    <location>
        <begin position="51"/>
        <end position="61"/>
    </location>
</feature>
<feature type="region of interest" description="Disordered" evidence="2">
    <location>
        <begin position="44"/>
        <end position="74"/>
    </location>
</feature>
<feature type="compositionally biased region" description="Basic and acidic residues" evidence="2">
    <location>
        <begin position="268"/>
        <end position="282"/>
    </location>
</feature>
<reference evidence="3 4" key="1">
    <citation type="journal article" date="2019" name="Nat. Ecol. Evol.">
        <title>Megaphylogeny resolves global patterns of mushroom evolution.</title>
        <authorList>
            <person name="Varga T."/>
            <person name="Krizsan K."/>
            <person name="Foldi C."/>
            <person name="Dima B."/>
            <person name="Sanchez-Garcia M."/>
            <person name="Sanchez-Ramirez S."/>
            <person name="Szollosi G.J."/>
            <person name="Szarkandi J.G."/>
            <person name="Papp V."/>
            <person name="Albert L."/>
            <person name="Andreopoulos W."/>
            <person name="Angelini C."/>
            <person name="Antonin V."/>
            <person name="Barry K.W."/>
            <person name="Bougher N.L."/>
            <person name="Buchanan P."/>
            <person name="Buyck B."/>
            <person name="Bense V."/>
            <person name="Catcheside P."/>
            <person name="Chovatia M."/>
            <person name="Cooper J."/>
            <person name="Damon W."/>
            <person name="Desjardin D."/>
            <person name="Finy P."/>
            <person name="Geml J."/>
            <person name="Haridas S."/>
            <person name="Hughes K."/>
            <person name="Justo A."/>
            <person name="Karasinski D."/>
            <person name="Kautmanova I."/>
            <person name="Kiss B."/>
            <person name="Kocsube S."/>
            <person name="Kotiranta H."/>
            <person name="LaButti K.M."/>
            <person name="Lechner B.E."/>
            <person name="Liimatainen K."/>
            <person name="Lipzen A."/>
            <person name="Lukacs Z."/>
            <person name="Mihaltcheva S."/>
            <person name="Morgado L.N."/>
            <person name="Niskanen T."/>
            <person name="Noordeloos M.E."/>
            <person name="Ohm R.A."/>
            <person name="Ortiz-Santana B."/>
            <person name="Ovrebo C."/>
            <person name="Racz N."/>
            <person name="Riley R."/>
            <person name="Savchenko A."/>
            <person name="Shiryaev A."/>
            <person name="Soop K."/>
            <person name="Spirin V."/>
            <person name="Szebenyi C."/>
            <person name="Tomsovsky M."/>
            <person name="Tulloss R.E."/>
            <person name="Uehling J."/>
            <person name="Grigoriev I.V."/>
            <person name="Vagvolgyi C."/>
            <person name="Papp T."/>
            <person name="Martin F.M."/>
            <person name="Miettinen O."/>
            <person name="Hibbett D.S."/>
            <person name="Nagy L.G."/>
        </authorList>
    </citation>
    <scope>NUCLEOTIDE SEQUENCE [LARGE SCALE GENOMIC DNA]</scope>
    <source>
        <strain evidence="3 4">CBS 962.96</strain>
    </source>
</reference>
<dbReference type="EMBL" id="ML179218">
    <property type="protein sequence ID" value="THU94681.1"/>
    <property type="molecule type" value="Genomic_DNA"/>
</dbReference>
<organism evidence="3 4">
    <name type="scientific">Dendrothele bispora (strain CBS 962.96)</name>
    <dbReference type="NCBI Taxonomy" id="1314807"/>
    <lineage>
        <taxon>Eukaryota</taxon>
        <taxon>Fungi</taxon>
        <taxon>Dikarya</taxon>
        <taxon>Basidiomycota</taxon>
        <taxon>Agaricomycotina</taxon>
        <taxon>Agaricomycetes</taxon>
        <taxon>Agaricomycetidae</taxon>
        <taxon>Agaricales</taxon>
        <taxon>Agaricales incertae sedis</taxon>
        <taxon>Dendrothele</taxon>
    </lineage>
</organism>
<proteinExistence type="predicted"/>
<evidence type="ECO:0000313" key="4">
    <source>
        <dbReference type="Proteomes" id="UP000297245"/>
    </source>
</evidence>
<accession>A0A4S8LYV6</accession>
<feature type="coiled-coil region" evidence="1">
    <location>
        <begin position="450"/>
        <end position="527"/>
    </location>
</feature>
<keyword evidence="4" id="KW-1185">Reference proteome</keyword>
<evidence type="ECO:0000256" key="2">
    <source>
        <dbReference type="SAM" id="MobiDB-lite"/>
    </source>
</evidence>
<evidence type="ECO:0000256" key="1">
    <source>
        <dbReference type="SAM" id="Coils"/>
    </source>
</evidence>
<protein>
    <submittedName>
        <fullName evidence="3">Uncharacterized protein</fullName>
    </submittedName>
</protein>
<evidence type="ECO:0000313" key="3">
    <source>
        <dbReference type="EMBL" id="THU94681.1"/>
    </source>
</evidence>
<gene>
    <name evidence="3" type="ORF">K435DRAFT_899457</name>
</gene>
<dbReference type="AlphaFoldDB" id="A0A4S8LYV6"/>
<feature type="coiled-coil region" evidence="1">
    <location>
        <begin position="331"/>
        <end position="386"/>
    </location>
</feature>
<feature type="compositionally biased region" description="Acidic residues" evidence="2">
    <location>
        <begin position="100"/>
        <end position="110"/>
    </location>
</feature>
<feature type="region of interest" description="Disordered" evidence="2">
    <location>
        <begin position="94"/>
        <end position="113"/>
    </location>
</feature>
<keyword evidence="1" id="KW-0175">Coiled coil</keyword>
<name>A0A4S8LYV6_DENBC</name>
<feature type="region of interest" description="Disordered" evidence="2">
    <location>
        <begin position="268"/>
        <end position="291"/>
    </location>
</feature>
<dbReference type="Proteomes" id="UP000297245">
    <property type="component" value="Unassembled WGS sequence"/>
</dbReference>